<proteinExistence type="predicted"/>
<feature type="transmembrane region" description="Helical" evidence="1">
    <location>
        <begin position="44"/>
        <end position="60"/>
    </location>
</feature>
<accession>A0A2S2E7V3</accession>
<evidence type="ECO:0008006" key="4">
    <source>
        <dbReference type="Google" id="ProtNLM"/>
    </source>
</evidence>
<keyword evidence="1" id="KW-0472">Membrane</keyword>
<evidence type="ECO:0000313" key="2">
    <source>
        <dbReference type="EMBL" id="AWL13280.1"/>
    </source>
</evidence>
<evidence type="ECO:0000256" key="1">
    <source>
        <dbReference type="SAM" id="Phobius"/>
    </source>
</evidence>
<keyword evidence="1" id="KW-1133">Transmembrane helix</keyword>
<sequence>MLDAFWLGIGFFLIIEGLGPMLFPNKWQGYVRKLAEQPANQLQAMGGIMVVLGVVILWFMH</sequence>
<feature type="transmembrane region" description="Helical" evidence="1">
    <location>
        <begin position="6"/>
        <end position="23"/>
    </location>
</feature>
<evidence type="ECO:0000313" key="3">
    <source>
        <dbReference type="Proteomes" id="UP000245728"/>
    </source>
</evidence>
<dbReference type="Proteomes" id="UP000245728">
    <property type="component" value="Chromosome"/>
</dbReference>
<reference evidence="2 3" key="1">
    <citation type="submission" date="2018-05" db="EMBL/GenBank/DDBJ databases">
        <title>Salinimonas sp. HMF8227 Genome sequencing and assembly.</title>
        <authorList>
            <person name="Kang H."/>
            <person name="Kang J."/>
            <person name="Cha I."/>
            <person name="Kim H."/>
            <person name="Joh K."/>
        </authorList>
    </citation>
    <scope>NUCLEOTIDE SEQUENCE [LARGE SCALE GENOMIC DNA]</scope>
    <source>
        <strain evidence="2 3">HMF8227</strain>
    </source>
</reference>
<dbReference type="PANTHER" id="PTHR38602">
    <property type="entry name" value="INNER MEMBRANE PROTEIN-RELATED"/>
    <property type="match status" value="1"/>
</dbReference>
<keyword evidence="3" id="KW-1185">Reference proteome</keyword>
<organism evidence="2 3">
    <name type="scientific">Saliniradius amylolyticus</name>
    <dbReference type="NCBI Taxonomy" id="2183582"/>
    <lineage>
        <taxon>Bacteria</taxon>
        <taxon>Pseudomonadati</taxon>
        <taxon>Pseudomonadota</taxon>
        <taxon>Gammaproteobacteria</taxon>
        <taxon>Alteromonadales</taxon>
        <taxon>Alteromonadaceae</taxon>
        <taxon>Saliniradius</taxon>
    </lineage>
</organism>
<dbReference type="RefSeq" id="WP_109340787.1">
    <property type="nucleotide sequence ID" value="NZ_CP029347.1"/>
</dbReference>
<dbReference type="PANTHER" id="PTHR38602:SF1">
    <property type="entry name" value="INNER MEMBRANE PROTEIN"/>
    <property type="match status" value="1"/>
</dbReference>
<name>A0A2S2E7V3_9ALTE</name>
<dbReference type="KEGG" id="salh:HMF8227_02831"/>
<dbReference type="EMBL" id="CP029347">
    <property type="protein sequence ID" value="AWL13280.1"/>
    <property type="molecule type" value="Genomic_DNA"/>
</dbReference>
<dbReference type="Pfam" id="PF09838">
    <property type="entry name" value="DUF2065"/>
    <property type="match status" value="1"/>
</dbReference>
<protein>
    <recommendedName>
        <fullName evidence="4">DUF2065 domain-containing protein</fullName>
    </recommendedName>
</protein>
<keyword evidence="1" id="KW-0812">Transmembrane</keyword>
<dbReference type="AlphaFoldDB" id="A0A2S2E7V3"/>
<dbReference type="InterPro" id="IPR019201">
    <property type="entry name" value="DUF2065"/>
</dbReference>
<gene>
    <name evidence="2" type="ORF">HMF8227_02831</name>
</gene>